<dbReference type="EC" id="2.7.1.33" evidence="6 16"/>
<evidence type="ECO:0000256" key="2">
    <source>
        <dbReference type="ARBA" id="ARBA00001958"/>
    </source>
</evidence>
<dbReference type="AlphaFoldDB" id="A0AAX2GY49"/>
<dbReference type="NCBIfam" id="NF009853">
    <property type="entry name" value="PRK13320.1-5"/>
    <property type="match status" value="1"/>
</dbReference>
<comment type="subunit">
    <text evidence="5 16">Homodimer.</text>
</comment>
<evidence type="ECO:0000256" key="15">
    <source>
        <dbReference type="ARBA" id="ARBA00040883"/>
    </source>
</evidence>
<comment type="cofactor">
    <cofactor evidence="16">
        <name>NH4(+)</name>
        <dbReference type="ChEBI" id="CHEBI:28938"/>
    </cofactor>
    <cofactor evidence="16">
        <name>K(+)</name>
        <dbReference type="ChEBI" id="CHEBI:29103"/>
    </cofactor>
    <text evidence="16">A monovalent cation. Ammonium or potassium.</text>
</comment>
<evidence type="ECO:0000313" key="19">
    <source>
        <dbReference type="Proteomes" id="UP000065822"/>
    </source>
</evidence>
<keyword evidence="7 16" id="KW-0963">Cytoplasm</keyword>
<dbReference type="EMBL" id="LT906449">
    <property type="protein sequence ID" value="SNV10764.1"/>
    <property type="molecule type" value="Genomic_DNA"/>
</dbReference>
<keyword evidence="11 16" id="KW-0067">ATP-binding</keyword>
<comment type="catalytic activity">
    <reaction evidence="1 16">
        <text>(R)-pantothenate + ATP = (R)-4'-phosphopantothenate + ADP + H(+)</text>
        <dbReference type="Rhea" id="RHEA:16373"/>
        <dbReference type="ChEBI" id="CHEBI:10986"/>
        <dbReference type="ChEBI" id="CHEBI:15378"/>
        <dbReference type="ChEBI" id="CHEBI:29032"/>
        <dbReference type="ChEBI" id="CHEBI:30616"/>
        <dbReference type="ChEBI" id="CHEBI:456216"/>
        <dbReference type="EC" id="2.7.1.33"/>
    </reaction>
</comment>
<dbReference type="GO" id="GO:0046872">
    <property type="term" value="F:metal ion binding"/>
    <property type="evidence" value="ECO:0007669"/>
    <property type="project" value="UniProtKB-KW"/>
</dbReference>
<dbReference type="NCBIfam" id="TIGR00671">
    <property type="entry name" value="baf"/>
    <property type="match status" value="1"/>
</dbReference>
<feature type="binding site" evidence="16">
    <location>
        <position position="121"/>
    </location>
    <ligand>
        <name>ATP</name>
        <dbReference type="ChEBI" id="CHEBI:30616"/>
    </ligand>
</feature>
<feature type="binding site" evidence="16">
    <location>
        <position position="118"/>
    </location>
    <ligand>
        <name>K(+)</name>
        <dbReference type="ChEBI" id="CHEBI:29103"/>
    </ligand>
</feature>
<evidence type="ECO:0000313" key="18">
    <source>
        <dbReference type="EMBL" id="SNV10764.1"/>
    </source>
</evidence>
<comment type="cofactor">
    <cofactor evidence="2">
        <name>K(+)</name>
        <dbReference type="ChEBI" id="CHEBI:29103"/>
    </cofactor>
</comment>
<gene>
    <name evidence="16 18" type="primary">coaX</name>
    <name evidence="17" type="ORF">AXF12_01935</name>
    <name evidence="18" type="ORF">SAMEA44541418_01364</name>
</gene>
<organism evidence="18 20">
    <name type="scientific">Capnocytophaga haemolytica</name>
    <dbReference type="NCBI Taxonomy" id="45243"/>
    <lineage>
        <taxon>Bacteria</taxon>
        <taxon>Pseudomonadati</taxon>
        <taxon>Bacteroidota</taxon>
        <taxon>Flavobacteriia</taxon>
        <taxon>Flavobacteriales</taxon>
        <taxon>Flavobacteriaceae</taxon>
        <taxon>Capnocytophaga</taxon>
    </lineage>
</organism>
<feature type="binding site" evidence="16">
    <location>
        <position position="175"/>
    </location>
    <ligand>
        <name>substrate</name>
    </ligand>
</feature>
<comment type="pathway">
    <text evidence="4 16">Cofactor biosynthesis; coenzyme A biosynthesis; CoA from (R)-pantothenate: step 1/5.</text>
</comment>
<evidence type="ECO:0000256" key="8">
    <source>
        <dbReference type="ARBA" id="ARBA00022679"/>
    </source>
</evidence>
<dbReference type="EMBL" id="CP014227">
    <property type="protein sequence ID" value="AMD84402.1"/>
    <property type="molecule type" value="Genomic_DNA"/>
</dbReference>
<dbReference type="PANTHER" id="PTHR34265:SF1">
    <property type="entry name" value="TYPE III PANTOTHENATE KINASE"/>
    <property type="match status" value="1"/>
</dbReference>
<evidence type="ECO:0000313" key="20">
    <source>
        <dbReference type="Proteomes" id="UP000215539"/>
    </source>
</evidence>
<dbReference type="InterPro" id="IPR043129">
    <property type="entry name" value="ATPase_NBD"/>
</dbReference>
<dbReference type="GO" id="GO:0005524">
    <property type="term" value="F:ATP binding"/>
    <property type="evidence" value="ECO:0007669"/>
    <property type="project" value="UniProtKB-UniRule"/>
</dbReference>
<dbReference type="CDD" id="cd24015">
    <property type="entry name" value="ASKHA_NBD_PanK-III"/>
    <property type="match status" value="1"/>
</dbReference>
<dbReference type="Proteomes" id="UP000065822">
    <property type="component" value="Chromosome"/>
</dbReference>
<dbReference type="HAMAP" id="MF_01274">
    <property type="entry name" value="Pantothen_kinase_3"/>
    <property type="match status" value="1"/>
</dbReference>
<evidence type="ECO:0000256" key="6">
    <source>
        <dbReference type="ARBA" id="ARBA00012102"/>
    </source>
</evidence>
<evidence type="ECO:0000256" key="3">
    <source>
        <dbReference type="ARBA" id="ARBA00004496"/>
    </source>
</evidence>
<evidence type="ECO:0000313" key="17">
    <source>
        <dbReference type="EMBL" id="AMD84402.1"/>
    </source>
</evidence>
<keyword evidence="12 16" id="KW-0630">Potassium</keyword>
<evidence type="ECO:0000256" key="9">
    <source>
        <dbReference type="ARBA" id="ARBA00022741"/>
    </source>
</evidence>
<evidence type="ECO:0000256" key="7">
    <source>
        <dbReference type="ARBA" id="ARBA00022490"/>
    </source>
</evidence>
<keyword evidence="19" id="KW-1185">Reference proteome</keyword>
<keyword evidence="10 16" id="KW-0418">Kinase</keyword>
<dbReference type="GO" id="GO:0005737">
    <property type="term" value="C:cytoplasm"/>
    <property type="evidence" value="ECO:0007669"/>
    <property type="project" value="UniProtKB-SubCell"/>
</dbReference>
<accession>A0AAX2GY49</accession>
<dbReference type="RefSeq" id="WP_066427968.1">
    <property type="nucleotide sequence ID" value="NZ_CP014227.1"/>
</dbReference>
<keyword evidence="8 16" id="KW-0808">Transferase</keyword>
<dbReference type="Gene3D" id="3.30.420.40">
    <property type="match status" value="2"/>
</dbReference>
<evidence type="ECO:0000256" key="12">
    <source>
        <dbReference type="ARBA" id="ARBA00022958"/>
    </source>
</evidence>
<evidence type="ECO:0000256" key="1">
    <source>
        <dbReference type="ARBA" id="ARBA00001206"/>
    </source>
</evidence>
<proteinExistence type="inferred from homology"/>
<dbReference type="PANTHER" id="PTHR34265">
    <property type="entry name" value="TYPE III PANTOTHENATE KINASE"/>
    <property type="match status" value="1"/>
</dbReference>
<feature type="binding site" evidence="16">
    <location>
        <begin position="7"/>
        <end position="14"/>
    </location>
    <ligand>
        <name>ATP</name>
        <dbReference type="ChEBI" id="CHEBI:30616"/>
    </ligand>
</feature>
<protein>
    <recommendedName>
        <fullName evidence="15 16">Type III pantothenate kinase</fullName>
        <ecNumber evidence="6 16">2.7.1.33</ecNumber>
    </recommendedName>
    <alternativeName>
        <fullName evidence="16">PanK-III</fullName>
    </alternativeName>
    <alternativeName>
        <fullName evidence="16">Pantothenic acid kinase</fullName>
    </alternativeName>
</protein>
<dbReference type="KEGG" id="chg:AXF12_01935"/>
<reference evidence="17 19" key="1">
    <citation type="submission" date="2016-02" db="EMBL/GenBank/DDBJ databases">
        <authorList>
            <person name="Holder M.E."/>
            <person name="Ajami N.J."/>
            <person name="Petrosino J.F."/>
        </authorList>
    </citation>
    <scope>NUCLEOTIDE SEQUENCE [LARGE SCALE GENOMIC DNA]</scope>
    <source>
        <strain evidence="17 19">CCUG 32990</strain>
    </source>
</reference>
<comment type="subcellular location">
    <subcellularLocation>
        <location evidence="3 16">Cytoplasm</location>
    </subcellularLocation>
</comment>
<dbReference type="Pfam" id="PF03309">
    <property type="entry name" value="Pan_kinase"/>
    <property type="match status" value="1"/>
</dbReference>
<feature type="binding site" evidence="16">
    <location>
        <begin position="95"/>
        <end position="98"/>
    </location>
    <ligand>
        <name>substrate</name>
    </ligand>
</feature>
<dbReference type="SUPFAM" id="SSF53067">
    <property type="entry name" value="Actin-like ATPase domain"/>
    <property type="match status" value="2"/>
</dbReference>
<keyword evidence="16" id="KW-0479">Metal-binding</keyword>
<feature type="active site" description="Proton acceptor" evidence="16">
    <location>
        <position position="97"/>
    </location>
</feature>
<evidence type="ECO:0000256" key="10">
    <source>
        <dbReference type="ARBA" id="ARBA00022777"/>
    </source>
</evidence>
<evidence type="ECO:0000256" key="16">
    <source>
        <dbReference type="HAMAP-Rule" id="MF_01274"/>
    </source>
</evidence>
<evidence type="ECO:0000256" key="4">
    <source>
        <dbReference type="ARBA" id="ARBA00005225"/>
    </source>
</evidence>
<dbReference type="InterPro" id="IPR004619">
    <property type="entry name" value="Type_III_PanK"/>
</dbReference>
<evidence type="ECO:0000256" key="5">
    <source>
        <dbReference type="ARBA" id="ARBA00011738"/>
    </source>
</evidence>
<dbReference type="Proteomes" id="UP000215539">
    <property type="component" value="Chromosome 1"/>
</dbReference>
<reference evidence="18 20" key="2">
    <citation type="submission" date="2017-06" db="EMBL/GenBank/DDBJ databases">
        <authorList>
            <consortium name="Pathogen Informatics"/>
        </authorList>
    </citation>
    <scope>NUCLEOTIDE SEQUENCE [LARGE SCALE GENOMIC DNA]</scope>
    <source>
        <strain evidence="18 20">NCTC12947</strain>
    </source>
</reference>
<evidence type="ECO:0000256" key="13">
    <source>
        <dbReference type="ARBA" id="ARBA00022993"/>
    </source>
</evidence>
<comment type="similarity">
    <text evidence="14 16">Belongs to the type III pantothenate kinase family.</text>
</comment>
<sequence length="250" mass="27991">MKNLIIDEGNSFTKVAVYENGVQLWYERFERGSFEEGLRQAVTLSEIGACIVASVVEGAEERLSFLRREVGRVYFVSNAMPMPFTNRYATPETLGVDRLAVMAAAVRRFPKRNVLVIDAGTCITFDVMTSGGDYLGGAIAPGLAMRLRAMHEFTAKLPHVAEQDFDIEHFIGDTTVGCMLSGVYHNVVCEIDGVVERYRERFGDLVVVLTGGNYFYLEKRIKSCNFASSFFLLEGLNVILEYQEQGEGRY</sequence>
<feature type="binding site" evidence="16">
    <location>
        <position position="88"/>
    </location>
    <ligand>
        <name>substrate</name>
    </ligand>
</feature>
<keyword evidence="9 16" id="KW-0547">Nucleotide-binding</keyword>
<keyword evidence="13 16" id="KW-0173">Coenzyme A biosynthesis</keyword>
<name>A0AAX2GY49_9FLAO</name>
<evidence type="ECO:0000256" key="14">
    <source>
        <dbReference type="ARBA" id="ARBA00038036"/>
    </source>
</evidence>
<evidence type="ECO:0000256" key="11">
    <source>
        <dbReference type="ARBA" id="ARBA00022840"/>
    </source>
</evidence>
<comment type="function">
    <text evidence="16">Catalyzes the phosphorylation of pantothenate (Pan), the first step in CoA biosynthesis.</text>
</comment>
<dbReference type="GO" id="GO:0015937">
    <property type="term" value="P:coenzyme A biosynthetic process"/>
    <property type="evidence" value="ECO:0007669"/>
    <property type="project" value="UniProtKB-UniRule"/>
</dbReference>
<dbReference type="GO" id="GO:0004594">
    <property type="term" value="F:pantothenate kinase activity"/>
    <property type="evidence" value="ECO:0007669"/>
    <property type="project" value="UniProtKB-UniRule"/>
</dbReference>